<proteinExistence type="predicted"/>
<evidence type="ECO:0000313" key="2">
    <source>
        <dbReference type="Proteomes" id="UP001339911"/>
    </source>
</evidence>
<comment type="caution">
    <text evidence="1">The sequence shown here is derived from an EMBL/GenBank/DDBJ whole genome shotgun (WGS) entry which is preliminary data.</text>
</comment>
<reference evidence="1 2" key="1">
    <citation type="submission" date="2024-01" db="EMBL/GenBank/DDBJ databases">
        <title>Genome insights into Plantactinospora veratri sp. nov.</title>
        <authorList>
            <person name="Wang L."/>
        </authorList>
    </citation>
    <scope>NUCLEOTIDE SEQUENCE [LARGE SCALE GENOMIC DNA]</scope>
    <source>
        <strain evidence="1 2">NEAU-FHS4</strain>
    </source>
</reference>
<dbReference type="RefSeq" id="WP_331207580.1">
    <property type="nucleotide sequence ID" value="NZ_JAZGQL010000006.1"/>
</dbReference>
<dbReference type="Proteomes" id="UP001339911">
    <property type="component" value="Unassembled WGS sequence"/>
</dbReference>
<dbReference type="EMBL" id="JAZGQL010000006">
    <property type="protein sequence ID" value="MEE6307272.1"/>
    <property type="molecule type" value="Genomic_DNA"/>
</dbReference>
<name>A0ABU7SBJ6_9ACTN</name>
<protein>
    <recommendedName>
        <fullName evidence="3">Secreted protein</fullName>
    </recommendedName>
</protein>
<accession>A0ABU7SBJ6</accession>
<gene>
    <name evidence="1" type="ORF">V1634_10595</name>
</gene>
<evidence type="ECO:0000313" key="1">
    <source>
        <dbReference type="EMBL" id="MEE6307272.1"/>
    </source>
</evidence>
<organism evidence="1 2">
    <name type="scientific">Plantactinospora veratri</name>
    <dbReference type="NCBI Taxonomy" id="1436122"/>
    <lineage>
        <taxon>Bacteria</taxon>
        <taxon>Bacillati</taxon>
        <taxon>Actinomycetota</taxon>
        <taxon>Actinomycetes</taxon>
        <taxon>Micromonosporales</taxon>
        <taxon>Micromonosporaceae</taxon>
        <taxon>Plantactinospora</taxon>
    </lineage>
</organism>
<sequence>MEIEPDLPVVPDLGPVWLLDVDGVINARSPRWGRPPRRADVWSQADRCEYPLRWSGALVDRIRRLHESGVVEVRWCSTWCPEADVLERLWRLPVLERALVCDPVPAGELGWPVKLAAAHAVLAAGRTLVWTDDEAIPAGDRLLDRAVARGHALLIAPDPGRGLRPADLDAIEAFAWRRAVT</sequence>
<evidence type="ECO:0008006" key="3">
    <source>
        <dbReference type="Google" id="ProtNLM"/>
    </source>
</evidence>
<keyword evidence="2" id="KW-1185">Reference proteome</keyword>